<feature type="region of interest" description="Disordered" evidence="1">
    <location>
        <begin position="45"/>
        <end position="90"/>
    </location>
</feature>
<dbReference type="RefSeq" id="XP_036730039.1">
    <property type="nucleotide sequence ID" value="XM_036874144.1"/>
</dbReference>
<evidence type="ECO:0000313" key="2">
    <source>
        <dbReference type="Proteomes" id="UP000694857"/>
    </source>
</evidence>
<protein>
    <submittedName>
        <fullName evidence="3">Uncharacterized protein LOC118906633</fullName>
    </submittedName>
</protein>
<dbReference type="AlphaFoldDB" id="A0A8B8Z7H7"/>
<evidence type="ECO:0000313" key="3">
    <source>
        <dbReference type="RefSeq" id="XP_036730039.1"/>
    </source>
</evidence>
<reference evidence="3" key="1">
    <citation type="submission" date="2025-08" db="UniProtKB">
        <authorList>
            <consortium name="RefSeq"/>
        </authorList>
    </citation>
    <scope>IDENTIFICATION</scope>
    <source>
        <tissue evidence="3">Epidermis and Blubber</tissue>
    </source>
</reference>
<keyword evidence="2" id="KW-1185">Reference proteome</keyword>
<dbReference type="KEGG" id="bmus:118906633"/>
<sequence>MATGTSFERLSLEEYQRWRSAEEQRRQYHTWMQRSPCSCFPPLWQVPSGREGNLPERSSAPVQGWRMEEATPPGAASENSSNDLEELGPRAPQRVSSGLLVLGFWPLGAASTATEGSGSGDPKHLAPPTQPQSHPENTGVKPTEAGRGVQLTEVQGGKVPGNCFHKGPGFPGRHGNPGVPSTSLNHRAPGGQSPRTFAVGPEACKALPSFALGFPEPLQWVQHGRD</sequence>
<accession>A0A8B8Z7H7</accession>
<dbReference type="GeneID" id="118906633"/>
<gene>
    <name evidence="3" type="primary">LOC118906633</name>
</gene>
<evidence type="ECO:0000256" key="1">
    <source>
        <dbReference type="SAM" id="MobiDB-lite"/>
    </source>
</evidence>
<organism evidence="2 3">
    <name type="scientific">Balaenoptera musculus</name>
    <name type="common">Blue whale</name>
    <dbReference type="NCBI Taxonomy" id="9771"/>
    <lineage>
        <taxon>Eukaryota</taxon>
        <taxon>Metazoa</taxon>
        <taxon>Chordata</taxon>
        <taxon>Craniata</taxon>
        <taxon>Vertebrata</taxon>
        <taxon>Euteleostomi</taxon>
        <taxon>Mammalia</taxon>
        <taxon>Eutheria</taxon>
        <taxon>Laurasiatheria</taxon>
        <taxon>Artiodactyla</taxon>
        <taxon>Whippomorpha</taxon>
        <taxon>Cetacea</taxon>
        <taxon>Mysticeti</taxon>
        <taxon>Balaenopteridae</taxon>
        <taxon>Balaenoptera</taxon>
    </lineage>
</organism>
<dbReference type="Proteomes" id="UP000694857">
    <property type="component" value="Chromosome 14"/>
</dbReference>
<name>A0A8B8Z7H7_BALMU</name>
<feature type="region of interest" description="Disordered" evidence="1">
    <location>
        <begin position="112"/>
        <end position="143"/>
    </location>
</feature>
<proteinExistence type="predicted"/>
<dbReference type="OrthoDB" id="10341253at2759"/>